<proteinExistence type="predicted"/>
<dbReference type="WBParaSite" id="PSAMB.scaffold8478size6188.g31443.t1">
    <property type="protein sequence ID" value="PSAMB.scaffold8478size6188.g31443.t1"/>
    <property type="gene ID" value="PSAMB.scaffold8478size6188.g31443"/>
</dbReference>
<sequence>MHGNDGVSIVNSQLAQASALNRKRVAREEKERDGGCVSLRGAGDNGLNQAPKHAHARRCARPTGTSPASPRLGLSSPAIGRRPTLNLSFPFGDLMGSKEAPLSRLSGRNDAVMRTKPPLLHP</sequence>
<name>A0A914XGE6_9BILA</name>
<reference evidence="3" key="1">
    <citation type="submission" date="2022-11" db="UniProtKB">
        <authorList>
            <consortium name="WormBaseParasite"/>
        </authorList>
    </citation>
    <scope>IDENTIFICATION</scope>
</reference>
<accession>A0A914XGE6</accession>
<evidence type="ECO:0000313" key="3">
    <source>
        <dbReference type="WBParaSite" id="PSAMB.scaffold8478size6188.g31443.t1"/>
    </source>
</evidence>
<dbReference type="AlphaFoldDB" id="A0A914XGE6"/>
<protein>
    <submittedName>
        <fullName evidence="3">Uncharacterized protein</fullName>
    </submittedName>
</protein>
<dbReference type="Proteomes" id="UP000887566">
    <property type="component" value="Unplaced"/>
</dbReference>
<keyword evidence="2" id="KW-1185">Reference proteome</keyword>
<evidence type="ECO:0000313" key="2">
    <source>
        <dbReference type="Proteomes" id="UP000887566"/>
    </source>
</evidence>
<evidence type="ECO:0000256" key="1">
    <source>
        <dbReference type="SAM" id="MobiDB-lite"/>
    </source>
</evidence>
<organism evidence="2 3">
    <name type="scientific">Plectus sambesii</name>
    <dbReference type="NCBI Taxonomy" id="2011161"/>
    <lineage>
        <taxon>Eukaryota</taxon>
        <taxon>Metazoa</taxon>
        <taxon>Ecdysozoa</taxon>
        <taxon>Nematoda</taxon>
        <taxon>Chromadorea</taxon>
        <taxon>Plectida</taxon>
        <taxon>Plectina</taxon>
        <taxon>Plectoidea</taxon>
        <taxon>Plectidae</taxon>
        <taxon>Plectus</taxon>
    </lineage>
</organism>
<feature type="region of interest" description="Disordered" evidence="1">
    <location>
        <begin position="16"/>
        <end position="122"/>
    </location>
</feature>